<evidence type="ECO:0000313" key="17">
    <source>
        <dbReference type="Proteomes" id="UP000321181"/>
    </source>
</evidence>
<keyword evidence="9" id="KW-0718">Serine biosynthesis</keyword>
<dbReference type="SFLD" id="SFLDS00003">
    <property type="entry name" value="Haloacid_Dehalogenase"/>
    <property type="match status" value="1"/>
</dbReference>
<dbReference type="SFLD" id="SFLDG01137">
    <property type="entry name" value="C1.6.1:_Phosphoserine_Phosphat"/>
    <property type="match status" value="1"/>
</dbReference>
<dbReference type="AlphaFoldDB" id="A0A512DFW2"/>
<dbReference type="EC" id="3.1.3.3" evidence="4"/>
<evidence type="ECO:0000256" key="6">
    <source>
        <dbReference type="ARBA" id="ARBA00022723"/>
    </source>
</evidence>
<dbReference type="SFLD" id="SFLDF00029">
    <property type="entry name" value="phosphoserine_phosphatase"/>
    <property type="match status" value="1"/>
</dbReference>
<dbReference type="PANTHER" id="PTHR43344:SF2">
    <property type="entry name" value="PHOSPHOSERINE PHOSPHATASE"/>
    <property type="match status" value="1"/>
</dbReference>
<evidence type="ECO:0000256" key="7">
    <source>
        <dbReference type="ARBA" id="ARBA00022801"/>
    </source>
</evidence>
<feature type="domain" description="ThuA-like" evidence="15">
    <location>
        <begin position="287"/>
        <end position="486"/>
    </location>
</feature>
<feature type="active site" description="Nucleophile" evidence="13">
    <location>
        <position position="18"/>
    </location>
</feature>
<evidence type="ECO:0000256" key="3">
    <source>
        <dbReference type="ARBA" id="ARBA00009184"/>
    </source>
</evidence>
<dbReference type="OrthoDB" id="9792539at2"/>
<dbReference type="InterPro" id="IPR004469">
    <property type="entry name" value="PSP"/>
</dbReference>
<dbReference type="PANTHER" id="PTHR43344">
    <property type="entry name" value="PHOSPHOSERINE PHOSPHATASE"/>
    <property type="match status" value="1"/>
</dbReference>
<comment type="catalytic activity">
    <reaction evidence="11">
        <text>O-phospho-L-serine + H2O = L-serine + phosphate</text>
        <dbReference type="Rhea" id="RHEA:21208"/>
        <dbReference type="ChEBI" id="CHEBI:15377"/>
        <dbReference type="ChEBI" id="CHEBI:33384"/>
        <dbReference type="ChEBI" id="CHEBI:43474"/>
        <dbReference type="ChEBI" id="CHEBI:57524"/>
        <dbReference type="EC" id="3.1.3.3"/>
    </reaction>
</comment>
<dbReference type="Gene3D" id="3.40.50.880">
    <property type="match status" value="1"/>
</dbReference>
<dbReference type="GO" id="GO:0006564">
    <property type="term" value="P:L-serine biosynthetic process"/>
    <property type="evidence" value="ECO:0007669"/>
    <property type="project" value="UniProtKB-KW"/>
</dbReference>
<evidence type="ECO:0000313" key="16">
    <source>
        <dbReference type="EMBL" id="GEO35355.1"/>
    </source>
</evidence>
<dbReference type="InterPro" id="IPR023214">
    <property type="entry name" value="HAD_sf"/>
</dbReference>
<dbReference type="GO" id="GO:0036424">
    <property type="term" value="F:L-phosphoserine phosphatase activity"/>
    <property type="evidence" value="ECO:0007669"/>
    <property type="project" value="InterPro"/>
</dbReference>
<protein>
    <recommendedName>
        <fullName evidence="4">phosphoserine phosphatase</fullName>
        <ecNumber evidence="4">3.1.3.3</ecNumber>
    </recommendedName>
    <alternativeName>
        <fullName evidence="10">O-phosphoserine phosphohydrolase</fullName>
    </alternativeName>
</protein>
<evidence type="ECO:0000256" key="13">
    <source>
        <dbReference type="PIRSR" id="PIRSR604469-1"/>
    </source>
</evidence>
<evidence type="ECO:0000256" key="1">
    <source>
        <dbReference type="ARBA" id="ARBA00001946"/>
    </source>
</evidence>
<accession>A0A512DFW2</accession>
<evidence type="ECO:0000256" key="14">
    <source>
        <dbReference type="SAM" id="MobiDB-lite"/>
    </source>
</evidence>
<dbReference type="GO" id="GO:0005737">
    <property type="term" value="C:cytoplasm"/>
    <property type="evidence" value="ECO:0007669"/>
    <property type="project" value="TreeGrafter"/>
</dbReference>
<dbReference type="SFLD" id="SFLDG01136">
    <property type="entry name" value="C1.6:_Phosphoserine_Phosphatas"/>
    <property type="match status" value="1"/>
</dbReference>
<keyword evidence="7" id="KW-0378">Hydrolase</keyword>
<keyword evidence="17" id="KW-1185">Reference proteome</keyword>
<evidence type="ECO:0000256" key="2">
    <source>
        <dbReference type="ARBA" id="ARBA00005135"/>
    </source>
</evidence>
<comment type="catalytic activity">
    <reaction evidence="12">
        <text>O-phospho-D-serine + H2O = D-serine + phosphate</text>
        <dbReference type="Rhea" id="RHEA:24873"/>
        <dbReference type="ChEBI" id="CHEBI:15377"/>
        <dbReference type="ChEBI" id="CHEBI:35247"/>
        <dbReference type="ChEBI" id="CHEBI:43474"/>
        <dbReference type="ChEBI" id="CHEBI:58680"/>
        <dbReference type="EC" id="3.1.3.3"/>
    </reaction>
</comment>
<dbReference type="InterPro" id="IPR036412">
    <property type="entry name" value="HAD-like_sf"/>
</dbReference>
<keyword evidence="6" id="KW-0479">Metal-binding</keyword>
<dbReference type="InterPro" id="IPR029062">
    <property type="entry name" value="Class_I_gatase-like"/>
</dbReference>
<evidence type="ECO:0000256" key="12">
    <source>
        <dbReference type="ARBA" id="ARBA00048523"/>
    </source>
</evidence>
<evidence type="ECO:0000259" key="15">
    <source>
        <dbReference type="Pfam" id="PF06283"/>
    </source>
</evidence>
<dbReference type="EMBL" id="BJYY01000019">
    <property type="protein sequence ID" value="GEO35355.1"/>
    <property type="molecule type" value="Genomic_DNA"/>
</dbReference>
<dbReference type="Pfam" id="PF12710">
    <property type="entry name" value="HAD"/>
    <property type="match status" value="1"/>
</dbReference>
<dbReference type="RefSeq" id="WP_146906345.1">
    <property type="nucleotide sequence ID" value="NZ_BAAARM010000005.1"/>
</dbReference>
<dbReference type="Pfam" id="PF06283">
    <property type="entry name" value="ThuA"/>
    <property type="match status" value="1"/>
</dbReference>
<keyword evidence="8" id="KW-0460">Magnesium</keyword>
<evidence type="ECO:0000256" key="4">
    <source>
        <dbReference type="ARBA" id="ARBA00012640"/>
    </source>
</evidence>
<comment type="caution">
    <text evidence="16">The sequence shown here is derived from an EMBL/GenBank/DDBJ whole genome shotgun (WGS) entry which is preliminary data.</text>
</comment>
<evidence type="ECO:0000256" key="11">
    <source>
        <dbReference type="ARBA" id="ARBA00048138"/>
    </source>
</evidence>
<name>A0A512DFW2_9CELL</name>
<feature type="region of interest" description="Disordered" evidence="14">
    <location>
        <begin position="223"/>
        <end position="245"/>
    </location>
</feature>
<dbReference type="GO" id="GO:0000287">
    <property type="term" value="F:magnesium ion binding"/>
    <property type="evidence" value="ECO:0007669"/>
    <property type="project" value="TreeGrafter"/>
</dbReference>
<reference evidence="16 17" key="1">
    <citation type="submission" date="2019-07" db="EMBL/GenBank/DDBJ databases">
        <title>Whole genome shotgun sequence of Cellulomonas aerilata NBRC 106308.</title>
        <authorList>
            <person name="Hosoyama A."/>
            <person name="Uohara A."/>
            <person name="Ohji S."/>
            <person name="Ichikawa N."/>
        </authorList>
    </citation>
    <scope>NUCLEOTIDE SEQUENCE [LARGE SCALE GENOMIC DNA]</scope>
    <source>
        <strain evidence="16 17">NBRC 106308</strain>
    </source>
</reference>
<dbReference type="Gene3D" id="3.40.50.1000">
    <property type="entry name" value="HAD superfamily/HAD-like"/>
    <property type="match status" value="1"/>
</dbReference>
<dbReference type="Proteomes" id="UP000321181">
    <property type="component" value="Unassembled WGS sequence"/>
</dbReference>
<feature type="active site" description="Nucleophile" evidence="13">
    <location>
        <position position="20"/>
    </location>
</feature>
<dbReference type="NCBIfam" id="TIGR01488">
    <property type="entry name" value="HAD-SF-IB"/>
    <property type="match status" value="1"/>
</dbReference>
<dbReference type="InterPro" id="IPR050582">
    <property type="entry name" value="HAD-like_SerB"/>
</dbReference>
<dbReference type="SUPFAM" id="SSF56784">
    <property type="entry name" value="HAD-like"/>
    <property type="match status" value="1"/>
</dbReference>
<dbReference type="InterPro" id="IPR029010">
    <property type="entry name" value="ThuA-like"/>
</dbReference>
<organism evidence="16 17">
    <name type="scientific">Cellulomonas aerilata</name>
    <dbReference type="NCBI Taxonomy" id="515326"/>
    <lineage>
        <taxon>Bacteria</taxon>
        <taxon>Bacillati</taxon>
        <taxon>Actinomycetota</taxon>
        <taxon>Actinomycetes</taxon>
        <taxon>Micrococcales</taxon>
        <taxon>Cellulomonadaceae</taxon>
        <taxon>Cellulomonas</taxon>
    </lineage>
</organism>
<sequence length="492" mass="51623">MNRHTDVRPAERRLVVMDVDSTLLTGEVVEMLAARAGAAAAAAVALVTERAMRGEIDFAASLHERVAALAGLPVGVLADVRAEVELTPGAPELLAELDRRGWPVGLVSGGFAEIVEPLAASLGIRHTAANRLEVVDGVLTGRVLGPVVDRAAKAAALRRFADAEGLDVDRAVAIGDGANDIDMIAAAGLGIAFNAKPVVRRHADASVDHRLDAVLAVIDAGAPAHDPRTAPPSVGTGATSEPGGTLEMDALDTTHENVHRTDTTHENVHRTAVVLTSGGPAYADPWHDLRTQARAIASVLTDAGFATQVREDVLAAMEEHAGTALLVVACSGAPETSAQELDEAERVGAALDRHVAAGAPVLAVHGGGMAFAPVPRWREVIGARWVHGASGHPDLDRCTVQVPSTGHPVTAGLSDFSLEDERYSDLDVDPTREALVTHEWDGRTHPLVLAGTVGTSRVVYDALGHDQRSYDSPERRELLRREACWAAGLPLD</sequence>
<evidence type="ECO:0000256" key="9">
    <source>
        <dbReference type="ARBA" id="ARBA00023299"/>
    </source>
</evidence>
<proteinExistence type="inferred from homology"/>
<evidence type="ECO:0000256" key="8">
    <source>
        <dbReference type="ARBA" id="ARBA00022842"/>
    </source>
</evidence>
<evidence type="ECO:0000256" key="5">
    <source>
        <dbReference type="ARBA" id="ARBA00022605"/>
    </source>
</evidence>
<evidence type="ECO:0000256" key="10">
    <source>
        <dbReference type="ARBA" id="ARBA00031693"/>
    </source>
</evidence>
<dbReference type="SUPFAM" id="SSF52317">
    <property type="entry name" value="Class I glutamine amidotransferase-like"/>
    <property type="match status" value="1"/>
</dbReference>
<comment type="cofactor">
    <cofactor evidence="1">
        <name>Mg(2+)</name>
        <dbReference type="ChEBI" id="CHEBI:18420"/>
    </cofactor>
</comment>
<comment type="pathway">
    <text evidence="2">Amino-acid biosynthesis; L-serine biosynthesis; L-serine from 3-phospho-D-glycerate: step 3/3.</text>
</comment>
<dbReference type="UniPathway" id="UPA00135">
    <property type="reaction ID" value="UER00198"/>
</dbReference>
<comment type="similarity">
    <text evidence="3">Belongs to the HAD-like hydrolase superfamily. SerB family.</text>
</comment>
<gene>
    <name evidence="16" type="ORF">CAE01nite_30800</name>
</gene>
<dbReference type="NCBIfam" id="TIGR00338">
    <property type="entry name" value="serB"/>
    <property type="match status" value="1"/>
</dbReference>
<keyword evidence="5" id="KW-0028">Amino-acid biosynthesis</keyword>